<dbReference type="Proteomes" id="UP000054538">
    <property type="component" value="Unassembled WGS sequence"/>
</dbReference>
<evidence type="ECO:0000313" key="1">
    <source>
        <dbReference type="EMBL" id="KIK85602.1"/>
    </source>
</evidence>
<organism evidence="1 2">
    <name type="scientific">Paxillus rubicundulus Ve08.2h10</name>
    <dbReference type="NCBI Taxonomy" id="930991"/>
    <lineage>
        <taxon>Eukaryota</taxon>
        <taxon>Fungi</taxon>
        <taxon>Dikarya</taxon>
        <taxon>Basidiomycota</taxon>
        <taxon>Agaricomycotina</taxon>
        <taxon>Agaricomycetes</taxon>
        <taxon>Agaricomycetidae</taxon>
        <taxon>Boletales</taxon>
        <taxon>Paxilineae</taxon>
        <taxon>Paxillaceae</taxon>
        <taxon>Paxillus</taxon>
    </lineage>
</organism>
<dbReference type="EMBL" id="KN825563">
    <property type="protein sequence ID" value="KIK85602.1"/>
    <property type="molecule type" value="Genomic_DNA"/>
</dbReference>
<name>A0A0D0CR56_9AGAM</name>
<dbReference type="InParanoid" id="A0A0D0CR56"/>
<reference evidence="2" key="2">
    <citation type="submission" date="2015-01" db="EMBL/GenBank/DDBJ databases">
        <title>Evolutionary Origins and Diversification of the Mycorrhizal Mutualists.</title>
        <authorList>
            <consortium name="DOE Joint Genome Institute"/>
            <consortium name="Mycorrhizal Genomics Consortium"/>
            <person name="Kohler A."/>
            <person name="Kuo A."/>
            <person name="Nagy L.G."/>
            <person name="Floudas D."/>
            <person name="Copeland A."/>
            <person name="Barry K.W."/>
            <person name="Cichocki N."/>
            <person name="Veneault-Fourrey C."/>
            <person name="LaButti K."/>
            <person name="Lindquist E.A."/>
            <person name="Lipzen A."/>
            <person name="Lundell T."/>
            <person name="Morin E."/>
            <person name="Murat C."/>
            <person name="Riley R."/>
            <person name="Ohm R."/>
            <person name="Sun H."/>
            <person name="Tunlid A."/>
            <person name="Henrissat B."/>
            <person name="Grigoriev I.V."/>
            <person name="Hibbett D.S."/>
            <person name="Martin F."/>
        </authorList>
    </citation>
    <scope>NUCLEOTIDE SEQUENCE [LARGE SCALE GENOMIC DNA]</scope>
    <source>
        <strain evidence="2">Ve08.2h10</strain>
    </source>
</reference>
<dbReference type="HOGENOM" id="CLU_1998008_0_0_1"/>
<dbReference type="OrthoDB" id="2688210at2759"/>
<proteinExistence type="predicted"/>
<feature type="non-terminal residue" evidence="1">
    <location>
        <position position="1"/>
    </location>
</feature>
<dbReference type="AlphaFoldDB" id="A0A0D0CR56"/>
<protein>
    <submittedName>
        <fullName evidence="1">Uncharacterized protein</fullName>
    </submittedName>
</protein>
<reference evidence="1 2" key="1">
    <citation type="submission" date="2014-04" db="EMBL/GenBank/DDBJ databases">
        <authorList>
            <consortium name="DOE Joint Genome Institute"/>
            <person name="Kuo A."/>
            <person name="Kohler A."/>
            <person name="Jargeat P."/>
            <person name="Nagy L.G."/>
            <person name="Floudas D."/>
            <person name="Copeland A."/>
            <person name="Barry K.W."/>
            <person name="Cichocki N."/>
            <person name="Veneault-Fourrey C."/>
            <person name="LaButti K."/>
            <person name="Lindquist E.A."/>
            <person name="Lipzen A."/>
            <person name="Lundell T."/>
            <person name="Morin E."/>
            <person name="Murat C."/>
            <person name="Sun H."/>
            <person name="Tunlid A."/>
            <person name="Henrissat B."/>
            <person name="Grigoriev I.V."/>
            <person name="Hibbett D.S."/>
            <person name="Martin F."/>
            <person name="Nordberg H.P."/>
            <person name="Cantor M.N."/>
            <person name="Hua S.X."/>
        </authorList>
    </citation>
    <scope>NUCLEOTIDE SEQUENCE [LARGE SCALE GENOMIC DNA]</scope>
    <source>
        <strain evidence="1 2">Ve08.2h10</strain>
    </source>
</reference>
<gene>
    <name evidence="1" type="ORF">PAXRUDRAFT_152667</name>
</gene>
<evidence type="ECO:0000313" key="2">
    <source>
        <dbReference type="Proteomes" id="UP000054538"/>
    </source>
</evidence>
<accession>A0A0D0CR56</accession>
<sequence>EATHCLLQATKECGWEADCVDVHLHFWMNLSTHEWQHDAKGAACQALIIYQATYQRRWYNTLRTTSPFNLKYLNEEVLINIKFKITSKLHTTITNQAREVSTCFVLLLQYTHLTSQTLCTSHHHP</sequence>
<keyword evidence="2" id="KW-1185">Reference proteome</keyword>